<comment type="catalytic activity">
    <reaction evidence="1">
        <text>[protein]-peptidylproline (omega=180) = [protein]-peptidylproline (omega=0)</text>
        <dbReference type="Rhea" id="RHEA:16237"/>
        <dbReference type="Rhea" id="RHEA-COMP:10747"/>
        <dbReference type="Rhea" id="RHEA-COMP:10748"/>
        <dbReference type="ChEBI" id="CHEBI:83833"/>
        <dbReference type="ChEBI" id="CHEBI:83834"/>
        <dbReference type="EC" id="5.2.1.8"/>
    </reaction>
</comment>
<evidence type="ECO:0000256" key="6">
    <source>
        <dbReference type="ARBA" id="ARBA00023235"/>
    </source>
</evidence>
<keyword evidence="4" id="KW-0697">Rotamase</keyword>
<dbReference type="FunFam" id="3.10.50.40:FF:000001">
    <property type="entry name" value="Trigger factor"/>
    <property type="match status" value="1"/>
</dbReference>
<dbReference type="InterPro" id="IPR027304">
    <property type="entry name" value="Trigger_fact/SurA_dom_sf"/>
</dbReference>
<evidence type="ECO:0000256" key="5">
    <source>
        <dbReference type="ARBA" id="ARBA00023186"/>
    </source>
</evidence>
<dbReference type="GO" id="GO:0043335">
    <property type="term" value="P:protein unfolding"/>
    <property type="evidence" value="ECO:0007669"/>
    <property type="project" value="TreeGrafter"/>
</dbReference>
<dbReference type="PIRSF" id="PIRSF003095">
    <property type="entry name" value="Trigger_factor"/>
    <property type="match status" value="1"/>
</dbReference>
<evidence type="ECO:0000256" key="2">
    <source>
        <dbReference type="ARBA" id="ARBA00005464"/>
    </source>
</evidence>
<dbReference type="PANTHER" id="PTHR30560">
    <property type="entry name" value="TRIGGER FACTOR CHAPERONE AND PEPTIDYL-PROLYL CIS/TRANS ISOMERASE"/>
    <property type="match status" value="1"/>
</dbReference>
<dbReference type="InterPro" id="IPR008881">
    <property type="entry name" value="Trigger_fac_ribosome-bd_bac"/>
</dbReference>
<reference evidence="9" key="1">
    <citation type="submission" date="2019-06" db="EMBL/GenBank/DDBJ databases">
        <authorList>
            <person name="Murdoch R.W."/>
            <person name="Fathepure B."/>
        </authorList>
    </citation>
    <scope>NUCLEOTIDE SEQUENCE</scope>
</reference>
<dbReference type="SUPFAM" id="SSF109998">
    <property type="entry name" value="Triger factor/SurA peptide-binding domain-like"/>
    <property type="match status" value="1"/>
</dbReference>
<protein>
    <recommendedName>
        <fullName evidence="3">peptidylprolyl isomerase</fullName>
        <ecNumber evidence="3">5.2.1.8</ecNumber>
    </recommendedName>
</protein>
<dbReference type="Gene3D" id="1.10.3120.10">
    <property type="entry name" value="Trigger factor, C-terminal domain"/>
    <property type="match status" value="1"/>
</dbReference>
<dbReference type="GO" id="GO:0015031">
    <property type="term" value="P:protein transport"/>
    <property type="evidence" value="ECO:0007669"/>
    <property type="project" value="InterPro"/>
</dbReference>
<dbReference type="InterPro" id="IPR005215">
    <property type="entry name" value="Trig_fac"/>
</dbReference>
<evidence type="ECO:0000256" key="4">
    <source>
        <dbReference type="ARBA" id="ARBA00023110"/>
    </source>
</evidence>
<feature type="domain" description="PPIase FKBP-type" evidence="8">
    <location>
        <begin position="161"/>
        <end position="243"/>
    </location>
</feature>
<dbReference type="GO" id="GO:0044183">
    <property type="term" value="F:protein folding chaperone"/>
    <property type="evidence" value="ECO:0007669"/>
    <property type="project" value="TreeGrafter"/>
</dbReference>
<comment type="similarity">
    <text evidence="2">Belongs to the FKBP-type PPIase family. Tig subfamily.</text>
</comment>
<evidence type="ECO:0000313" key="9">
    <source>
        <dbReference type="EMBL" id="QEA04856.1"/>
    </source>
</evidence>
<dbReference type="Gene3D" id="3.30.70.1050">
    <property type="entry name" value="Trigger factor ribosome-binding domain"/>
    <property type="match status" value="1"/>
</dbReference>
<keyword evidence="7" id="KW-0175">Coiled coil</keyword>
<gene>
    <name evidence="9" type="primary">tig</name>
    <name evidence="9" type="ORF">KBTEX_01170</name>
</gene>
<dbReference type="GO" id="GO:0051083">
    <property type="term" value="P:'de novo' cotranslational protein folding"/>
    <property type="evidence" value="ECO:0007669"/>
    <property type="project" value="TreeGrafter"/>
</dbReference>
<dbReference type="EMBL" id="MN079090">
    <property type="protein sequence ID" value="QEA04856.1"/>
    <property type="molecule type" value="Genomic_DNA"/>
</dbReference>
<evidence type="ECO:0000259" key="8">
    <source>
        <dbReference type="PROSITE" id="PS50059"/>
    </source>
</evidence>
<dbReference type="InterPro" id="IPR036611">
    <property type="entry name" value="Trigger_fac_ribosome-bd_sf"/>
</dbReference>
<dbReference type="Pfam" id="PF00254">
    <property type="entry name" value="FKBP_C"/>
    <property type="match status" value="1"/>
</dbReference>
<dbReference type="EC" id="5.2.1.8" evidence="3"/>
<evidence type="ECO:0000256" key="3">
    <source>
        <dbReference type="ARBA" id="ARBA00013194"/>
    </source>
</evidence>
<keyword evidence="5" id="KW-0143">Chaperone</keyword>
<dbReference type="InterPro" id="IPR046357">
    <property type="entry name" value="PPIase_dom_sf"/>
</dbReference>
<dbReference type="Pfam" id="PF05698">
    <property type="entry name" value="Trigger_C"/>
    <property type="match status" value="1"/>
</dbReference>
<organism evidence="9">
    <name type="scientific">uncultured organism</name>
    <dbReference type="NCBI Taxonomy" id="155900"/>
    <lineage>
        <taxon>unclassified sequences</taxon>
        <taxon>environmental samples</taxon>
    </lineage>
</organism>
<name>A0A5B8R7Z9_9ZZZZ</name>
<evidence type="ECO:0000256" key="7">
    <source>
        <dbReference type="SAM" id="Coils"/>
    </source>
</evidence>
<dbReference type="PANTHER" id="PTHR30560:SF3">
    <property type="entry name" value="TRIGGER FACTOR-LIKE PROTEIN TIG, CHLOROPLASTIC"/>
    <property type="match status" value="1"/>
</dbReference>
<dbReference type="Gene3D" id="3.10.50.40">
    <property type="match status" value="1"/>
</dbReference>
<dbReference type="SUPFAM" id="SSF54534">
    <property type="entry name" value="FKBP-like"/>
    <property type="match status" value="1"/>
</dbReference>
<dbReference type="InterPro" id="IPR037041">
    <property type="entry name" value="Trigger_fac_C_sf"/>
</dbReference>
<feature type="coiled-coil region" evidence="7">
    <location>
        <begin position="259"/>
        <end position="286"/>
    </location>
</feature>
<dbReference type="SUPFAM" id="SSF102735">
    <property type="entry name" value="Trigger factor ribosome-binding domain"/>
    <property type="match status" value="1"/>
</dbReference>
<accession>A0A5B8R7Z9</accession>
<dbReference type="GO" id="GO:0043022">
    <property type="term" value="F:ribosome binding"/>
    <property type="evidence" value="ECO:0007669"/>
    <property type="project" value="TreeGrafter"/>
</dbReference>
<sequence>MQVSVETTEGLGRRIRVQVPSERVDSEVESRLKDLRGRVRMNGFRPGKVPLKVVQQRYGEQVRGEVLNEVVQSTYSEALEQEGLRPAAAPEIEPVQTDAGKDLEYQASFEVLPSVEVQGIEEVAVERPAADIGDADIDALIERLRHQQADYSEVDRPADEGDRVTIDFHGTVDGEEFEGNSGEDVPVQLGSGQMPSEFEAELVDVKAGDETRIEYTFPEQFPDETIAGKTATFEVRVKTVEAPDLPEVDDEFAKALGMENGLEELRERVRENLERERDQAVRARVKEQVMDGLLERNPIDLPQVLIDREIEQLREQTKQRMQQYGAEGEEPDLPASQFEDEARRRVALGLLVNEVVRANEIELDRNRLQQALQDIASSYGQPDQVIQAYMQNQQLMESLQVQVMEDQVVDWIAERAQITDKPMSLDVLLGRATDETAGE</sequence>
<dbReference type="PROSITE" id="PS50059">
    <property type="entry name" value="FKBP_PPIASE"/>
    <property type="match status" value="1"/>
</dbReference>
<dbReference type="AlphaFoldDB" id="A0A5B8R7Z9"/>
<dbReference type="InterPro" id="IPR008880">
    <property type="entry name" value="Trigger_fac_C"/>
</dbReference>
<dbReference type="GO" id="GO:0003755">
    <property type="term" value="F:peptidyl-prolyl cis-trans isomerase activity"/>
    <property type="evidence" value="ECO:0007669"/>
    <property type="project" value="UniProtKB-KW"/>
</dbReference>
<dbReference type="Pfam" id="PF05697">
    <property type="entry name" value="Trigger_N"/>
    <property type="match status" value="1"/>
</dbReference>
<keyword evidence="6 9" id="KW-0413">Isomerase</keyword>
<evidence type="ECO:0000256" key="1">
    <source>
        <dbReference type="ARBA" id="ARBA00000971"/>
    </source>
</evidence>
<proteinExistence type="inferred from homology"/>
<dbReference type="InterPro" id="IPR001179">
    <property type="entry name" value="PPIase_FKBP_dom"/>
</dbReference>
<dbReference type="NCBIfam" id="TIGR00115">
    <property type="entry name" value="tig"/>
    <property type="match status" value="1"/>
</dbReference>
<dbReference type="HAMAP" id="MF_00303">
    <property type="entry name" value="Trigger_factor_Tig"/>
    <property type="match status" value="1"/>
</dbReference>